<dbReference type="Proteomes" id="UP000789396">
    <property type="component" value="Unassembled WGS sequence"/>
</dbReference>
<evidence type="ECO:0000313" key="1">
    <source>
        <dbReference type="EMBL" id="CAG8716413.1"/>
    </source>
</evidence>
<proteinExistence type="predicted"/>
<reference evidence="1" key="1">
    <citation type="submission" date="2021-06" db="EMBL/GenBank/DDBJ databases">
        <authorList>
            <person name="Kallberg Y."/>
            <person name="Tangrot J."/>
            <person name="Rosling A."/>
        </authorList>
    </citation>
    <scope>NUCLEOTIDE SEQUENCE</scope>
    <source>
        <strain evidence="1">IN212</strain>
    </source>
</reference>
<feature type="non-terminal residue" evidence="1">
    <location>
        <position position="1"/>
    </location>
</feature>
<gene>
    <name evidence="1" type="ORF">RFULGI_LOCUS11174</name>
</gene>
<evidence type="ECO:0000313" key="2">
    <source>
        <dbReference type="Proteomes" id="UP000789396"/>
    </source>
</evidence>
<dbReference type="EMBL" id="CAJVPZ010023678">
    <property type="protein sequence ID" value="CAG8716413.1"/>
    <property type="molecule type" value="Genomic_DNA"/>
</dbReference>
<comment type="caution">
    <text evidence="1">The sequence shown here is derived from an EMBL/GenBank/DDBJ whole genome shotgun (WGS) entry which is preliminary data.</text>
</comment>
<protein>
    <submittedName>
        <fullName evidence="1">13457_t:CDS:1</fullName>
    </submittedName>
</protein>
<accession>A0A9N9I1G2</accession>
<organism evidence="1 2">
    <name type="scientific">Racocetra fulgida</name>
    <dbReference type="NCBI Taxonomy" id="60492"/>
    <lineage>
        <taxon>Eukaryota</taxon>
        <taxon>Fungi</taxon>
        <taxon>Fungi incertae sedis</taxon>
        <taxon>Mucoromycota</taxon>
        <taxon>Glomeromycotina</taxon>
        <taxon>Glomeromycetes</taxon>
        <taxon>Diversisporales</taxon>
        <taxon>Gigasporaceae</taxon>
        <taxon>Racocetra</taxon>
    </lineage>
</organism>
<sequence length="78" mass="9038">INMSNNMNLVTLLEDAQNDATFVKYSEEDQQTSIYNNFSKDYTNTIWDDLVLIENAGEDHINTVENNLIFVENYQTVV</sequence>
<dbReference type="AlphaFoldDB" id="A0A9N9I1G2"/>
<keyword evidence="2" id="KW-1185">Reference proteome</keyword>
<name>A0A9N9I1G2_9GLOM</name>